<dbReference type="AlphaFoldDB" id="A0A1T3F540"/>
<proteinExistence type="predicted"/>
<keyword evidence="4 6" id="KW-1133">Transmembrane helix</keyword>
<feature type="transmembrane region" description="Helical" evidence="6">
    <location>
        <begin position="433"/>
        <end position="454"/>
    </location>
</feature>
<comment type="caution">
    <text evidence="9">The sequence shown here is derived from an EMBL/GenBank/DDBJ whole genome shotgun (WGS) entry which is preliminary data.</text>
</comment>
<evidence type="ECO:0000256" key="4">
    <source>
        <dbReference type="ARBA" id="ARBA00022989"/>
    </source>
</evidence>
<evidence type="ECO:0000259" key="7">
    <source>
        <dbReference type="Pfam" id="PF03772"/>
    </source>
</evidence>
<feature type="transmembrane region" description="Helical" evidence="6">
    <location>
        <begin position="29"/>
        <end position="47"/>
    </location>
</feature>
<sequence>MKKQPIFCLFIAFSTGVLIRDEIPLTDLWIVLILTFTFLFLVLLFFIHRSKKAVLFILLFINIGFITHSLYTRPNDLRTFEEKQILAFHVIKKLNSTEKSKRYIVAVIGIKDEKQVVVPFNAVLNVPKHLAPLDFKHAYSGKFYVNAIQSPQNNYQFNYRKYMQRNDVLYQLYSNEEPAALKKETTITDRIKQKRLEVLQNIDMSTLSSKSKDFLKGIVLADRTDMEAEVSQDFTKSGLIHFLAISGTHMVIIFWLLKKVVDFITPVRYRKGTVIVSLLLIWCFAVFIDYGSSVVRSCIMLSVYYIMVLLQRKPDLLHSIGLSGLAILLFDTQQLFDIGFQLSFLAVFGIYWLNQPILNLLPKAKNAFQNFMWSVVSITFAAQIITLPLVLHYFHQFSIVSIISNLIIVPLSEIVIIFSLFMTLMLGGIGEIYWISSVYDFLIVNLLELIHFFAEVNFLFFEDIPMSLSEMLVLFVLIYLLRALLKERSLKSMLQATSILILFFILRLGLNFYYFSQEEFLEHQYLSQKIFSVKKHDRVVFYLPENLNKNKVEKYLVKSYVVSARIKNYEIIQFNDKEFSGLKYRNKIKFVK</sequence>
<dbReference type="RefSeq" id="WP_070904886.1">
    <property type="nucleotide sequence ID" value="NZ_CP016378.1"/>
</dbReference>
<feature type="transmembrane region" description="Helical" evidence="6">
    <location>
        <begin position="239"/>
        <end position="257"/>
    </location>
</feature>
<dbReference type="STRING" id="238.BBD35_03570"/>
<organism evidence="9 10">
    <name type="scientific">Elizabethkingia meningoseptica</name>
    <name type="common">Chryseobacterium meningosepticum</name>
    <dbReference type="NCBI Taxonomy" id="238"/>
    <lineage>
        <taxon>Bacteria</taxon>
        <taxon>Pseudomonadati</taxon>
        <taxon>Bacteroidota</taxon>
        <taxon>Flavobacteriia</taxon>
        <taxon>Flavobacteriales</taxon>
        <taxon>Weeksellaceae</taxon>
        <taxon>Elizabethkingia</taxon>
    </lineage>
</organism>
<dbReference type="InterPro" id="IPR025405">
    <property type="entry name" value="DUF4131"/>
</dbReference>
<dbReference type="NCBIfam" id="TIGR00360">
    <property type="entry name" value="ComEC_N-term"/>
    <property type="match status" value="1"/>
</dbReference>
<keyword evidence="2" id="KW-1003">Cell membrane</keyword>
<comment type="subcellular location">
    <subcellularLocation>
        <location evidence="1">Cell membrane</location>
        <topology evidence="1">Multi-pass membrane protein</topology>
    </subcellularLocation>
</comment>
<dbReference type="Pfam" id="PF03772">
    <property type="entry name" value="Competence"/>
    <property type="match status" value="1"/>
</dbReference>
<evidence type="ECO:0000256" key="3">
    <source>
        <dbReference type="ARBA" id="ARBA00022692"/>
    </source>
</evidence>
<dbReference type="Pfam" id="PF13567">
    <property type="entry name" value="DUF4131"/>
    <property type="match status" value="1"/>
</dbReference>
<dbReference type="GO" id="GO:0005886">
    <property type="term" value="C:plasma membrane"/>
    <property type="evidence" value="ECO:0007669"/>
    <property type="project" value="UniProtKB-SubCell"/>
</dbReference>
<feature type="transmembrane region" description="Helical" evidence="6">
    <location>
        <begin position="342"/>
        <end position="361"/>
    </location>
</feature>
<name>A0A1T3F540_ELIME</name>
<dbReference type="Proteomes" id="UP000188947">
    <property type="component" value="Unassembled WGS sequence"/>
</dbReference>
<gene>
    <name evidence="9" type="ORF">BMF97_00540</name>
</gene>
<protein>
    <submittedName>
        <fullName evidence="9">Competence protein</fullName>
    </submittedName>
</protein>
<keyword evidence="10" id="KW-1185">Reference proteome</keyword>
<dbReference type="PANTHER" id="PTHR30619:SF1">
    <property type="entry name" value="RECOMBINATION PROTEIN 2"/>
    <property type="match status" value="1"/>
</dbReference>
<keyword evidence="5 6" id="KW-0472">Membrane</keyword>
<evidence type="ECO:0000313" key="9">
    <source>
        <dbReference type="EMBL" id="OOH97793.1"/>
    </source>
</evidence>
<dbReference type="OrthoDB" id="9761531at2"/>
<dbReference type="InterPro" id="IPR004477">
    <property type="entry name" value="ComEC_N"/>
</dbReference>
<feature type="transmembrane region" description="Helical" evidence="6">
    <location>
        <begin position="373"/>
        <end position="391"/>
    </location>
</feature>
<evidence type="ECO:0000256" key="6">
    <source>
        <dbReference type="SAM" id="Phobius"/>
    </source>
</evidence>
<keyword evidence="3 6" id="KW-0812">Transmembrane</keyword>
<feature type="domain" description="ComEC/Rec2-related protein" evidence="7">
    <location>
        <begin position="219"/>
        <end position="482"/>
    </location>
</feature>
<feature type="transmembrane region" description="Helical" evidence="6">
    <location>
        <begin position="497"/>
        <end position="515"/>
    </location>
</feature>
<evidence type="ECO:0000256" key="2">
    <source>
        <dbReference type="ARBA" id="ARBA00022475"/>
    </source>
</evidence>
<dbReference type="PANTHER" id="PTHR30619">
    <property type="entry name" value="DNA INTERNALIZATION/COMPETENCE PROTEIN COMEC/REC2"/>
    <property type="match status" value="1"/>
</dbReference>
<reference evidence="9 10" key="1">
    <citation type="submission" date="2016-11" db="EMBL/GenBank/DDBJ databases">
        <title>Genome sequence and comparative genomic analysis of clinical strain Elizabethkingia meningoseptica 61421 PRCM.</title>
        <authorList>
            <person name="Wang M."/>
            <person name="Hu S."/>
            <person name="Cao L."/>
            <person name="Jiang T."/>
            <person name="Zhou Y."/>
            <person name="Ming D."/>
        </authorList>
    </citation>
    <scope>NUCLEOTIDE SEQUENCE [LARGE SCALE GENOMIC DNA]</scope>
    <source>
        <strain evidence="9 10">61421 PRCM</strain>
    </source>
</reference>
<feature type="transmembrane region" description="Helical" evidence="6">
    <location>
        <begin position="397"/>
        <end position="421"/>
    </location>
</feature>
<feature type="transmembrane region" description="Helical" evidence="6">
    <location>
        <begin position="54"/>
        <end position="71"/>
    </location>
</feature>
<feature type="transmembrane region" description="Helical" evidence="6">
    <location>
        <begin position="466"/>
        <end position="485"/>
    </location>
</feature>
<evidence type="ECO:0000256" key="5">
    <source>
        <dbReference type="ARBA" id="ARBA00023136"/>
    </source>
</evidence>
<evidence type="ECO:0000313" key="10">
    <source>
        <dbReference type="Proteomes" id="UP000188947"/>
    </source>
</evidence>
<dbReference type="InterPro" id="IPR052159">
    <property type="entry name" value="Competence_DNA_uptake"/>
</dbReference>
<feature type="domain" description="DUF4131" evidence="8">
    <location>
        <begin position="28"/>
        <end position="176"/>
    </location>
</feature>
<evidence type="ECO:0000259" key="8">
    <source>
        <dbReference type="Pfam" id="PF13567"/>
    </source>
</evidence>
<evidence type="ECO:0000256" key="1">
    <source>
        <dbReference type="ARBA" id="ARBA00004651"/>
    </source>
</evidence>
<dbReference type="EMBL" id="MPOG01000001">
    <property type="protein sequence ID" value="OOH97793.1"/>
    <property type="molecule type" value="Genomic_DNA"/>
</dbReference>
<accession>A0A1T3F540</accession>